<dbReference type="SUPFAM" id="SSF48652">
    <property type="entry name" value="Tetraspanin"/>
    <property type="match status" value="1"/>
</dbReference>
<dbReference type="Gene3D" id="1.10.1450.10">
    <property type="entry name" value="Tetraspanin"/>
    <property type="match status" value="1"/>
</dbReference>
<keyword evidence="4" id="KW-0472">Membrane</keyword>
<keyword evidence="2" id="KW-0812">Transmembrane</keyword>
<dbReference type="Proteomes" id="UP001208570">
    <property type="component" value="Unassembled WGS sequence"/>
</dbReference>
<sequence>MSLLDDSVDFVQRTLKCCGGERPSDWSNSAWEHKSLEHRSKVPDSCCAEHTVPKGFQNGVCGVSGSWRDGLHPGVWQQGCGDSLVQVIKEKLVIVVSVGLGIAGIQVSRS</sequence>
<evidence type="ECO:0000256" key="3">
    <source>
        <dbReference type="ARBA" id="ARBA00022989"/>
    </source>
</evidence>
<dbReference type="GO" id="GO:0016020">
    <property type="term" value="C:membrane"/>
    <property type="evidence" value="ECO:0007669"/>
    <property type="project" value="UniProtKB-SubCell"/>
</dbReference>
<proteinExistence type="predicted"/>
<dbReference type="InterPro" id="IPR018499">
    <property type="entry name" value="Tetraspanin/Peripherin"/>
</dbReference>
<dbReference type="AlphaFoldDB" id="A0AAD9JGF8"/>
<evidence type="ECO:0000256" key="1">
    <source>
        <dbReference type="ARBA" id="ARBA00004141"/>
    </source>
</evidence>
<dbReference type="Pfam" id="PF00335">
    <property type="entry name" value="Tetraspanin"/>
    <property type="match status" value="1"/>
</dbReference>
<keyword evidence="6" id="KW-1185">Reference proteome</keyword>
<comment type="caution">
    <text evidence="5">The sequence shown here is derived from an EMBL/GenBank/DDBJ whole genome shotgun (WGS) entry which is preliminary data.</text>
</comment>
<dbReference type="EMBL" id="JAODUP010000337">
    <property type="protein sequence ID" value="KAK2152211.1"/>
    <property type="molecule type" value="Genomic_DNA"/>
</dbReference>
<evidence type="ECO:0000313" key="5">
    <source>
        <dbReference type="EMBL" id="KAK2152211.1"/>
    </source>
</evidence>
<dbReference type="InterPro" id="IPR008952">
    <property type="entry name" value="Tetraspanin_EC2_sf"/>
</dbReference>
<keyword evidence="3" id="KW-1133">Transmembrane helix</keyword>
<comment type="subcellular location">
    <subcellularLocation>
        <location evidence="1">Membrane</location>
        <topology evidence="1">Multi-pass membrane protein</topology>
    </subcellularLocation>
</comment>
<accession>A0AAD9JGF8</accession>
<organism evidence="5 6">
    <name type="scientific">Paralvinella palmiformis</name>
    <dbReference type="NCBI Taxonomy" id="53620"/>
    <lineage>
        <taxon>Eukaryota</taxon>
        <taxon>Metazoa</taxon>
        <taxon>Spiralia</taxon>
        <taxon>Lophotrochozoa</taxon>
        <taxon>Annelida</taxon>
        <taxon>Polychaeta</taxon>
        <taxon>Sedentaria</taxon>
        <taxon>Canalipalpata</taxon>
        <taxon>Terebellida</taxon>
        <taxon>Terebelliformia</taxon>
        <taxon>Alvinellidae</taxon>
        <taxon>Paralvinella</taxon>
    </lineage>
</organism>
<reference evidence="5" key="1">
    <citation type="journal article" date="2023" name="Mol. Biol. Evol.">
        <title>Third-Generation Sequencing Reveals the Adaptive Role of the Epigenome in Three Deep-Sea Polychaetes.</title>
        <authorList>
            <person name="Perez M."/>
            <person name="Aroh O."/>
            <person name="Sun Y."/>
            <person name="Lan Y."/>
            <person name="Juniper S.K."/>
            <person name="Young C.R."/>
            <person name="Angers B."/>
            <person name="Qian P.Y."/>
        </authorList>
    </citation>
    <scope>NUCLEOTIDE SEQUENCE</scope>
    <source>
        <strain evidence="5">P08H-3</strain>
    </source>
</reference>
<evidence type="ECO:0000256" key="2">
    <source>
        <dbReference type="ARBA" id="ARBA00022692"/>
    </source>
</evidence>
<name>A0AAD9JGF8_9ANNE</name>
<evidence type="ECO:0000256" key="4">
    <source>
        <dbReference type="ARBA" id="ARBA00023136"/>
    </source>
</evidence>
<evidence type="ECO:0000313" key="6">
    <source>
        <dbReference type="Proteomes" id="UP001208570"/>
    </source>
</evidence>
<protein>
    <submittedName>
        <fullName evidence="5">Uncharacterized protein</fullName>
    </submittedName>
</protein>
<gene>
    <name evidence="5" type="ORF">LSH36_337g04001</name>
</gene>